<dbReference type="InterPro" id="IPR050834">
    <property type="entry name" value="Glycosyltransf_2"/>
</dbReference>
<evidence type="ECO:0000259" key="4">
    <source>
        <dbReference type="Pfam" id="PF00535"/>
    </source>
</evidence>
<dbReference type="CDD" id="cd00761">
    <property type="entry name" value="Glyco_tranf_GTA_type"/>
    <property type="match status" value="1"/>
</dbReference>
<dbReference type="EMBL" id="JASZZN010000020">
    <property type="protein sequence ID" value="MDM4018323.1"/>
    <property type="molecule type" value="Genomic_DNA"/>
</dbReference>
<keyword evidence="2 5" id="KW-0328">Glycosyltransferase</keyword>
<dbReference type="PANTHER" id="PTHR43685:SF5">
    <property type="entry name" value="GLYCOSYLTRANSFERASE EPSE-RELATED"/>
    <property type="match status" value="1"/>
</dbReference>
<dbReference type="Gene3D" id="3.90.550.10">
    <property type="entry name" value="Spore Coat Polysaccharide Biosynthesis Protein SpsA, Chain A"/>
    <property type="match status" value="1"/>
</dbReference>
<protein>
    <submittedName>
        <fullName evidence="5">Glycosyltransferase family A protein</fullName>
        <ecNumber evidence="5">2.4.-.-</ecNumber>
    </submittedName>
</protein>
<dbReference type="InterPro" id="IPR029044">
    <property type="entry name" value="Nucleotide-diphossugar_trans"/>
</dbReference>
<name>A0ABT7PPQ6_9BACT</name>
<dbReference type="SUPFAM" id="SSF53448">
    <property type="entry name" value="Nucleotide-diphospho-sugar transferases"/>
    <property type="match status" value="2"/>
</dbReference>
<dbReference type="GO" id="GO:0016757">
    <property type="term" value="F:glycosyltransferase activity"/>
    <property type="evidence" value="ECO:0007669"/>
    <property type="project" value="UniProtKB-KW"/>
</dbReference>
<sequence>MDDLGCPFRKGIQVTDQGELAECHFAARLTGANPRHCVVDRSACEVCIEGAPLSPVTINPVMPSVILNACEVSFDAPEPETIPGVLKAWAERAVNHDSIDVTVPTIHACDLVLDARGVTSASKLEQTIAGSLDQVDTHVILHVLTDSSIHALRSQSTNLTDLLARPNVHTQRLDQPSDLGEILNQIIVRSETPSLAFVDGHCLQRSTRLKRSLQHLHDRGTELVFAHCESCDGMVHRSFLSEQAATLQLATMVIRRAALVDLGGFDATVGDACLEELLRRVIRLGRPIHLAEEVLCRIDTQERGDAAFIGALNFDVPSEPITQRVSARLVRDRARCDVVIPFRDGFNFAAEAIDSIVTQRNAEVILHLVDDASLESSNELLNRYRNLPNVRLYRNERNIGPFATFNNLMEFVKTDFVAVQDADDISLPDRIAHSYALMQSTRADLLTGATELFGESSLVDKICWDYFTVDECEWLPLRFSRYACQYTSGYYMENPTLVVRRPSFIALGGYGDFGERNRNRTGVDTDLQLRAYHARSSIAVTRDVVVRYRCHGISATQHDDSGIGSRANRESTEEVLRRLKLYAQGSFDARWFGALDLYRGVTRPLSPSD</sequence>
<evidence type="ECO:0000256" key="1">
    <source>
        <dbReference type="ARBA" id="ARBA00006739"/>
    </source>
</evidence>
<comment type="similarity">
    <text evidence="1">Belongs to the glycosyltransferase 2 family.</text>
</comment>
<dbReference type="RefSeq" id="WP_289166102.1">
    <property type="nucleotide sequence ID" value="NZ_JASZZN010000020.1"/>
</dbReference>
<keyword evidence="3 5" id="KW-0808">Transferase</keyword>
<evidence type="ECO:0000313" key="5">
    <source>
        <dbReference type="EMBL" id="MDM4018323.1"/>
    </source>
</evidence>
<organism evidence="5 6">
    <name type="scientific">Roseiconus lacunae</name>
    <dbReference type="NCBI Taxonomy" id="2605694"/>
    <lineage>
        <taxon>Bacteria</taxon>
        <taxon>Pseudomonadati</taxon>
        <taxon>Planctomycetota</taxon>
        <taxon>Planctomycetia</taxon>
        <taxon>Pirellulales</taxon>
        <taxon>Pirellulaceae</taxon>
        <taxon>Roseiconus</taxon>
    </lineage>
</organism>
<dbReference type="PANTHER" id="PTHR43685">
    <property type="entry name" value="GLYCOSYLTRANSFERASE"/>
    <property type="match status" value="1"/>
</dbReference>
<evidence type="ECO:0000256" key="2">
    <source>
        <dbReference type="ARBA" id="ARBA00022676"/>
    </source>
</evidence>
<dbReference type="Pfam" id="PF00535">
    <property type="entry name" value="Glycos_transf_2"/>
    <property type="match status" value="1"/>
</dbReference>
<evidence type="ECO:0000313" key="6">
    <source>
        <dbReference type="Proteomes" id="UP001239462"/>
    </source>
</evidence>
<evidence type="ECO:0000256" key="3">
    <source>
        <dbReference type="ARBA" id="ARBA00022679"/>
    </source>
</evidence>
<dbReference type="InterPro" id="IPR001173">
    <property type="entry name" value="Glyco_trans_2-like"/>
</dbReference>
<dbReference type="Proteomes" id="UP001239462">
    <property type="component" value="Unassembled WGS sequence"/>
</dbReference>
<reference evidence="5 6" key="1">
    <citation type="submission" date="2023-06" db="EMBL/GenBank/DDBJ databases">
        <title>Roseiconus lacunae JC819 isolated from Gulf of Mannar region, Tamil Nadu.</title>
        <authorList>
            <person name="Pk S."/>
            <person name="Ch S."/>
            <person name="Ch V.R."/>
        </authorList>
    </citation>
    <scope>NUCLEOTIDE SEQUENCE [LARGE SCALE GENOMIC DNA]</scope>
    <source>
        <strain evidence="5 6">JC819</strain>
    </source>
</reference>
<gene>
    <name evidence="5" type="ORF">QTN89_22925</name>
</gene>
<dbReference type="EC" id="2.4.-.-" evidence="5"/>
<accession>A0ABT7PPQ6</accession>
<proteinExistence type="inferred from homology"/>
<comment type="caution">
    <text evidence="5">The sequence shown here is derived from an EMBL/GenBank/DDBJ whole genome shotgun (WGS) entry which is preliminary data.</text>
</comment>
<feature type="domain" description="Glycosyltransferase 2-like" evidence="4">
    <location>
        <begin position="338"/>
        <end position="483"/>
    </location>
</feature>
<keyword evidence="6" id="KW-1185">Reference proteome</keyword>